<dbReference type="KEGG" id="rarg:115750692"/>
<dbReference type="PANTHER" id="PTHR33681">
    <property type="entry name" value="BINDING PROTEIN, PUTATIVE, EXPRESSED-RELATED"/>
    <property type="match status" value="1"/>
</dbReference>
<dbReference type="InterPro" id="IPR013320">
    <property type="entry name" value="ConA-like_dom_sf"/>
</dbReference>
<evidence type="ECO:0000259" key="1">
    <source>
        <dbReference type="Pfam" id="PF08787"/>
    </source>
</evidence>
<proteinExistence type="predicted"/>
<keyword evidence="2" id="KW-1185">Reference proteome</keyword>
<dbReference type="Proteomes" id="UP000827889">
    <property type="component" value="Chromosome 2"/>
</dbReference>
<reference evidence="2" key="1">
    <citation type="submission" date="2025-05" db="UniProtKB">
        <authorList>
            <consortium name="RefSeq"/>
        </authorList>
    </citation>
    <scope>NUCLEOTIDE SEQUENCE [LARGE SCALE GENOMIC DNA]</scope>
</reference>
<evidence type="ECO:0000313" key="2">
    <source>
        <dbReference type="Proteomes" id="UP000827889"/>
    </source>
</evidence>
<gene>
    <name evidence="3" type="primary">LOC115750692</name>
</gene>
<dbReference type="AlphaFoldDB" id="A0A8B8QD18"/>
<accession>A0A8B8QD18</accession>
<dbReference type="PANTHER" id="PTHR33681:SF11">
    <property type="entry name" value="ALGINATE LYASE"/>
    <property type="match status" value="1"/>
</dbReference>
<feature type="domain" description="Alginate lyase 2" evidence="1">
    <location>
        <begin position="183"/>
        <end position="357"/>
    </location>
</feature>
<name>A0A8B8QD18_9MYRT</name>
<organism evidence="2 3">
    <name type="scientific">Rhodamnia argentea</name>
    <dbReference type="NCBI Taxonomy" id="178133"/>
    <lineage>
        <taxon>Eukaryota</taxon>
        <taxon>Viridiplantae</taxon>
        <taxon>Streptophyta</taxon>
        <taxon>Embryophyta</taxon>
        <taxon>Tracheophyta</taxon>
        <taxon>Spermatophyta</taxon>
        <taxon>Magnoliopsida</taxon>
        <taxon>eudicotyledons</taxon>
        <taxon>Gunneridae</taxon>
        <taxon>Pentapetalae</taxon>
        <taxon>rosids</taxon>
        <taxon>malvids</taxon>
        <taxon>Myrtales</taxon>
        <taxon>Myrtaceae</taxon>
        <taxon>Myrtoideae</taxon>
        <taxon>Myrteae</taxon>
        <taxon>Australasian group</taxon>
        <taxon>Rhodamnia</taxon>
    </lineage>
</organism>
<protein>
    <submittedName>
        <fullName evidence="3">Citrate-binding protein-like</fullName>
    </submittedName>
</protein>
<dbReference type="Pfam" id="PF08787">
    <property type="entry name" value="Alginate_lyase2"/>
    <property type="match status" value="1"/>
</dbReference>
<dbReference type="SUPFAM" id="SSF49899">
    <property type="entry name" value="Concanavalin A-like lectins/glucanases"/>
    <property type="match status" value="1"/>
</dbReference>
<dbReference type="RefSeq" id="XP_030544067.2">
    <property type="nucleotide sequence ID" value="XM_030688207.2"/>
</dbReference>
<dbReference type="GeneID" id="115750692"/>
<reference evidence="3" key="2">
    <citation type="submission" date="2025-08" db="UniProtKB">
        <authorList>
            <consortium name="RefSeq"/>
        </authorList>
    </citation>
    <scope>IDENTIFICATION</scope>
    <source>
        <tissue evidence="3">Leaf</tissue>
    </source>
</reference>
<sequence length="359" mass="41252">MGVCITGTFLAAQTLILLLMGPAILSFPLKRFRRKMSNIVGSARTRVLEKDGEQLDIAAKGTDILDREFDMITWLVSRLRDEIDHNKTAAHLCLMGREGKTSEPLANELKKRDIAFQERVDELEEHLYLCLATIKWAKDMNQELKKMRASHLILCLILVYVIEIGRVCADPTDGFTIVKLTESNFEIQKPYDKLLEERYSFAGGIRRLWVYADDKPHEPDSKTMPRTEIRITGLDYISGVWQFEGYGFVPNGTSGAIIVQIHGGMGHATTLILRMYEGDVRYYLRNLIATDLYDKWFRVNVIHDRDRGVVEVYLDGTLKFMTQDRGPGDLYFKCGVYAAPPNVSYFMESRWKDIKIYKK</sequence>
<evidence type="ECO:0000313" key="3">
    <source>
        <dbReference type="RefSeq" id="XP_030544067.2"/>
    </source>
</evidence>
<dbReference type="InterPro" id="IPR014895">
    <property type="entry name" value="Alginate_lyase_2"/>
</dbReference>